<keyword evidence="4" id="KW-0276">Fatty acid metabolism</keyword>
<dbReference type="GO" id="GO:0004318">
    <property type="term" value="F:enoyl-[acyl-carrier-protein] reductase (NADH) activity"/>
    <property type="evidence" value="ECO:0007669"/>
    <property type="project" value="UniProtKB-EC"/>
</dbReference>
<keyword evidence="6" id="KW-0443">Lipid metabolism</keyword>
<feature type="binding site" evidence="11">
    <location>
        <begin position="19"/>
        <end position="20"/>
    </location>
    <ligand>
        <name>NAD(+)</name>
        <dbReference type="ChEBI" id="CHEBI:57540"/>
    </ligand>
</feature>
<dbReference type="Gene3D" id="3.40.50.720">
    <property type="entry name" value="NAD(P)-binding Rossmann-like Domain"/>
    <property type="match status" value="1"/>
</dbReference>
<feature type="binding site" evidence="11">
    <location>
        <begin position="72"/>
        <end position="73"/>
    </location>
    <ligand>
        <name>NAD(+)</name>
        <dbReference type="ChEBI" id="CHEBI:57540"/>
    </ligand>
</feature>
<sequence length="280" mass="30010">MQLFEGKKGLIVGVANNHSIAWAIAEQIMAAGGQCGFTHLPDKPEDDRKKNQHRVSKLIEGNPNAKFLVPLDVQSNENIAEVMEKTKQEFGEIDFLLHSVAFASLEDLRVPTVQCSREGFKLAMDISAYSLIALTNAARPILSKNSSVCAMTYYGGERIVPGYNMMGVCKAALDSIVKYLAFDLGPDGVRVNAISAGPLKTLASSAVGAKEMLEMYAAIAPTGDGITHEQVGKAGSYLLSDMSQGVTAEILHVDGGYNQMGSPGRMLDVVKEMKGQLGVK</sequence>
<comment type="pathway">
    <text evidence="1">Lipid metabolism; fatty acid biosynthesis.</text>
</comment>
<dbReference type="OrthoDB" id="9803628at2"/>
<keyword evidence="13" id="KW-1185">Reference proteome</keyword>
<name>A0A5C5V090_9BACT</name>
<dbReference type="Pfam" id="PF13561">
    <property type="entry name" value="adh_short_C2"/>
    <property type="match status" value="1"/>
</dbReference>
<keyword evidence="8 11" id="KW-0520">NAD</keyword>
<reference evidence="12 13" key="1">
    <citation type="submission" date="2019-02" db="EMBL/GenBank/DDBJ databases">
        <title>Deep-cultivation of Planctomycetes and their phenomic and genomic characterization uncovers novel biology.</title>
        <authorList>
            <person name="Wiegand S."/>
            <person name="Jogler M."/>
            <person name="Boedeker C."/>
            <person name="Pinto D."/>
            <person name="Vollmers J."/>
            <person name="Rivas-Marin E."/>
            <person name="Kohn T."/>
            <person name="Peeters S.H."/>
            <person name="Heuer A."/>
            <person name="Rast P."/>
            <person name="Oberbeckmann S."/>
            <person name="Bunk B."/>
            <person name="Jeske O."/>
            <person name="Meyerdierks A."/>
            <person name="Storesund J.E."/>
            <person name="Kallscheuer N."/>
            <person name="Luecker S."/>
            <person name="Lage O.M."/>
            <person name="Pohl T."/>
            <person name="Merkel B.J."/>
            <person name="Hornburger P."/>
            <person name="Mueller R.-W."/>
            <person name="Bruemmer F."/>
            <person name="Labrenz M."/>
            <person name="Spormann A.M."/>
            <person name="Op Den Camp H."/>
            <person name="Overmann J."/>
            <person name="Amann R."/>
            <person name="Jetten M.S.M."/>
            <person name="Mascher T."/>
            <person name="Medema M.H."/>
            <person name="Devos D.P."/>
            <person name="Kaster A.-K."/>
            <person name="Ovreas L."/>
            <person name="Rohde M."/>
            <person name="Galperin M.Y."/>
            <person name="Jogler C."/>
        </authorList>
    </citation>
    <scope>NUCLEOTIDE SEQUENCE [LARGE SCALE GENOMIC DNA]</scope>
    <source>
        <strain evidence="12 13">Enr8</strain>
    </source>
</reference>
<dbReference type="RefSeq" id="WP_146434209.1">
    <property type="nucleotide sequence ID" value="NZ_SJPF01000004.1"/>
</dbReference>
<evidence type="ECO:0000313" key="12">
    <source>
        <dbReference type="EMBL" id="TWT31791.1"/>
    </source>
</evidence>
<comment type="caution">
    <text evidence="12">The sequence shown here is derived from an EMBL/GenBank/DDBJ whole genome shotgun (WGS) entry which is preliminary data.</text>
</comment>
<dbReference type="Gene3D" id="1.10.8.400">
    <property type="entry name" value="Enoyl acyl carrier protein reductase"/>
    <property type="match status" value="1"/>
</dbReference>
<dbReference type="GO" id="GO:0006633">
    <property type="term" value="P:fatty acid biosynthetic process"/>
    <property type="evidence" value="ECO:0007669"/>
    <property type="project" value="UniProtKB-KW"/>
</dbReference>
<dbReference type="EC" id="1.3.1.9" evidence="8"/>
<keyword evidence="5 8" id="KW-0560">Oxidoreductase</keyword>
<evidence type="ECO:0000256" key="5">
    <source>
        <dbReference type="ARBA" id="ARBA00023002"/>
    </source>
</evidence>
<feature type="binding site" evidence="11">
    <location>
        <position position="13"/>
    </location>
    <ligand>
        <name>NAD(+)</name>
        <dbReference type="ChEBI" id="CHEBI:57540"/>
    </ligand>
</feature>
<evidence type="ECO:0000256" key="9">
    <source>
        <dbReference type="PIRSR" id="PIRSR000094-1"/>
    </source>
</evidence>
<dbReference type="InterPro" id="IPR002347">
    <property type="entry name" value="SDR_fam"/>
</dbReference>
<feature type="binding site" evidence="11">
    <location>
        <position position="100"/>
    </location>
    <ligand>
        <name>NAD(+)</name>
        <dbReference type="ChEBI" id="CHEBI:57540"/>
    </ligand>
</feature>
<feature type="active site" description="Proton acceptor" evidence="9">
    <location>
        <position position="163"/>
    </location>
</feature>
<dbReference type="InterPro" id="IPR014358">
    <property type="entry name" value="Enoyl-ACP_Rdtase_NADH"/>
</dbReference>
<evidence type="ECO:0000256" key="7">
    <source>
        <dbReference type="ARBA" id="ARBA00023160"/>
    </source>
</evidence>
<evidence type="ECO:0000313" key="13">
    <source>
        <dbReference type="Proteomes" id="UP000318878"/>
    </source>
</evidence>
<keyword evidence="7 8" id="KW-0275">Fatty acid biosynthesis</keyword>
<evidence type="ECO:0000256" key="2">
    <source>
        <dbReference type="ARBA" id="ARBA00009233"/>
    </source>
</evidence>
<dbReference type="PIRSF" id="PIRSF000094">
    <property type="entry name" value="Enoyl-ACP_rdct"/>
    <property type="match status" value="1"/>
</dbReference>
<accession>A0A5C5V090</accession>
<keyword evidence="3 8" id="KW-0444">Lipid biosynthesis</keyword>
<evidence type="ECO:0000256" key="6">
    <source>
        <dbReference type="ARBA" id="ARBA00023098"/>
    </source>
</evidence>
<dbReference type="PANTHER" id="PTHR43159">
    <property type="entry name" value="ENOYL-[ACYL-CARRIER-PROTEIN] REDUCTASE"/>
    <property type="match status" value="1"/>
</dbReference>
<evidence type="ECO:0000256" key="11">
    <source>
        <dbReference type="PIRSR" id="PIRSR000094-3"/>
    </source>
</evidence>
<dbReference type="SUPFAM" id="SSF51735">
    <property type="entry name" value="NAD(P)-binding Rossmann-fold domains"/>
    <property type="match status" value="1"/>
</dbReference>
<evidence type="ECO:0000256" key="1">
    <source>
        <dbReference type="ARBA" id="ARBA00005194"/>
    </source>
</evidence>
<dbReference type="InterPro" id="IPR036291">
    <property type="entry name" value="NAD(P)-bd_dom_sf"/>
</dbReference>
<organism evidence="12 13">
    <name type="scientific">Blastopirellula retiformator</name>
    <dbReference type="NCBI Taxonomy" id="2527970"/>
    <lineage>
        <taxon>Bacteria</taxon>
        <taxon>Pseudomonadati</taxon>
        <taxon>Planctomycetota</taxon>
        <taxon>Planctomycetia</taxon>
        <taxon>Pirellulales</taxon>
        <taxon>Pirellulaceae</taxon>
        <taxon>Blastopirellula</taxon>
    </lineage>
</organism>
<dbReference type="Proteomes" id="UP000318878">
    <property type="component" value="Unassembled WGS sequence"/>
</dbReference>
<proteinExistence type="inferred from homology"/>
<dbReference type="CDD" id="cd05372">
    <property type="entry name" value="ENR_SDR"/>
    <property type="match status" value="1"/>
</dbReference>
<feature type="active site" description="Proton acceptor" evidence="9">
    <location>
        <position position="153"/>
    </location>
</feature>
<evidence type="ECO:0000256" key="4">
    <source>
        <dbReference type="ARBA" id="ARBA00022832"/>
    </source>
</evidence>
<comment type="catalytic activity">
    <reaction evidence="8">
        <text>a 2,3-saturated acyl-[ACP] + NAD(+) = a (2E)-enoyl-[ACP] + NADH + H(+)</text>
        <dbReference type="Rhea" id="RHEA:10240"/>
        <dbReference type="Rhea" id="RHEA-COMP:9925"/>
        <dbReference type="Rhea" id="RHEA-COMP:9926"/>
        <dbReference type="ChEBI" id="CHEBI:15378"/>
        <dbReference type="ChEBI" id="CHEBI:57540"/>
        <dbReference type="ChEBI" id="CHEBI:57945"/>
        <dbReference type="ChEBI" id="CHEBI:78784"/>
        <dbReference type="ChEBI" id="CHEBI:78785"/>
        <dbReference type="EC" id="1.3.1.9"/>
    </reaction>
</comment>
<comment type="similarity">
    <text evidence="2 8">Belongs to the short-chain dehydrogenases/reductases (SDR) family. FabI subfamily.</text>
</comment>
<evidence type="ECO:0000256" key="10">
    <source>
        <dbReference type="PIRSR" id="PIRSR000094-2"/>
    </source>
</evidence>
<feature type="binding site" evidence="11">
    <location>
        <position position="170"/>
    </location>
    <ligand>
        <name>NAD(+)</name>
        <dbReference type="ChEBI" id="CHEBI:57540"/>
    </ligand>
</feature>
<dbReference type="PRINTS" id="PR00081">
    <property type="entry name" value="GDHRDH"/>
</dbReference>
<evidence type="ECO:0000256" key="3">
    <source>
        <dbReference type="ARBA" id="ARBA00022516"/>
    </source>
</evidence>
<dbReference type="AlphaFoldDB" id="A0A5C5V090"/>
<feature type="binding site" evidence="10">
    <location>
        <position position="103"/>
    </location>
    <ligand>
        <name>substrate</name>
    </ligand>
</feature>
<dbReference type="EMBL" id="SJPF01000004">
    <property type="protein sequence ID" value="TWT31791.1"/>
    <property type="molecule type" value="Genomic_DNA"/>
</dbReference>
<dbReference type="PANTHER" id="PTHR43159:SF2">
    <property type="entry name" value="ENOYL-[ACYL-CARRIER-PROTEIN] REDUCTASE [NADH], CHLOROPLASTIC"/>
    <property type="match status" value="1"/>
</dbReference>
<gene>
    <name evidence="12" type="primary">fabI_1</name>
    <name evidence="12" type="ORF">Enr8_37150</name>
</gene>
<protein>
    <recommendedName>
        <fullName evidence="8">Enoyl-[acyl-carrier-protein] reductase [NADH]</fullName>
        <ecNumber evidence="8">1.3.1.9</ecNumber>
    </recommendedName>
</protein>
<evidence type="ECO:0000256" key="8">
    <source>
        <dbReference type="PIRNR" id="PIRNR000094"/>
    </source>
</evidence>